<accession>A0A2A4GZL7</accession>
<dbReference type="RefSeq" id="WP_096591399.1">
    <property type="nucleotide sequence ID" value="NZ_JBBLVV010000009.1"/>
</dbReference>
<keyword evidence="2" id="KW-1133">Transmembrane helix</keyword>
<evidence type="ECO:0000313" key="4">
    <source>
        <dbReference type="EMBL" id="PCF56797.1"/>
    </source>
</evidence>
<sequence>MDVGNQIRFYRKEKQLSQMALAEKIDVSTQTISNWENERTYPDLYYLIALSSLFNVSLDQLVKGDVVEMKNIIDHYNMDRYGKLMLAFMIITMISVGPVLKFIDGWYGLLIPFIFWIISMYYAIKIEQLKKKYDVKTYKEIVDYMENGAKTYNDTREKRKLLIEKTLIVTVFVAVAVVLMLVSLFLFDLF</sequence>
<keyword evidence="2" id="KW-0812">Transmembrane</keyword>
<keyword evidence="2" id="KW-0472">Membrane</keyword>
<name>A0A2A4GZL7_9STAP</name>
<dbReference type="Proteomes" id="UP000218335">
    <property type="component" value="Unassembled WGS sequence"/>
</dbReference>
<dbReference type="AlphaFoldDB" id="A0A2A4GZL7"/>
<proteinExistence type="predicted"/>
<evidence type="ECO:0000256" key="2">
    <source>
        <dbReference type="SAM" id="Phobius"/>
    </source>
</evidence>
<dbReference type="Gene3D" id="1.10.260.40">
    <property type="entry name" value="lambda repressor-like DNA-binding domains"/>
    <property type="match status" value="1"/>
</dbReference>
<dbReference type="PROSITE" id="PS50943">
    <property type="entry name" value="HTH_CROC1"/>
    <property type="match status" value="1"/>
</dbReference>
<dbReference type="InterPro" id="IPR001387">
    <property type="entry name" value="Cro/C1-type_HTH"/>
</dbReference>
<feature type="transmembrane region" description="Helical" evidence="2">
    <location>
        <begin position="166"/>
        <end position="187"/>
    </location>
</feature>
<dbReference type="Pfam" id="PF01381">
    <property type="entry name" value="HTH_3"/>
    <property type="match status" value="1"/>
</dbReference>
<keyword evidence="1" id="KW-0238">DNA-binding</keyword>
<dbReference type="CDD" id="cd00093">
    <property type="entry name" value="HTH_XRE"/>
    <property type="match status" value="1"/>
</dbReference>
<protein>
    <submittedName>
        <fullName evidence="4">Transcriptional regulator</fullName>
    </submittedName>
</protein>
<evidence type="ECO:0000313" key="5">
    <source>
        <dbReference type="Proteomes" id="UP000218335"/>
    </source>
</evidence>
<gene>
    <name evidence="4" type="ORF">B5C08_01815</name>
</gene>
<feature type="domain" description="HTH cro/C1-type" evidence="3">
    <location>
        <begin position="7"/>
        <end position="61"/>
    </location>
</feature>
<dbReference type="GO" id="GO:0003677">
    <property type="term" value="F:DNA binding"/>
    <property type="evidence" value="ECO:0007669"/>
    <property type="project" value="UniProtKB-KW"/>
</dbReference>
<dbReference type="InterPro" id="IPR010982">
    <property type="entry name" value="Lambda_DNA-bd_dom_sf"/>
</dbReference>
<dbReference type="EMBL" id="MWUU01000002">
    <property type="protein sequence ID" value="PCF56797.1"/>
    <property type="molecule type" value="Genomic_DNA"/>
</dbReference>
<dbReference type="SMART" id="SM00530">
    <property type="entry name" value="HTH_XRE"/>
    <property type="match status" value="1"/>
</dbReference>
<dbReference type="PANTHER" id="PTHR46558">
    <property type="entry name" value="TRACRIPTIONAL REGULATORY PROTEIN-RELATED-RELATED"/>
    <property type="match status" value="1"/>
</dbReference>
<evidence type="ECO:0000256" key="1">
    <source>
        <dbReference type="ARBA" id="ARBA00023125"/>
    </source>
</evidence>
<reference evidence="4 5" key="1">
    <citation type="journal article" date="2017" name="PLoS ONE">
        <title>Development of a real-time PCR for detection of Staphylococcus pseudintermedius using a novel automated comparison of whole-genome sequences.</title>
        <authorList>
            <person name="Verstappen K.M."/>
            <person name="Huijbregts L."/>
            <person name="Spaninks M."/>
            <person name="Wagenaar J.A."/>
            <person name="Fluit A.C."/>
            <person name="Duim B."/>
        </authorList>
    </citation>
    <scope>NUCLEOTIDE SEQUENCE [LARGE SCALE GENOMIC DNA]</scope>
    <source>
        <strain evidence="4 5">215070706401-1</strain>
    </source>
</reference>
<comment type="caution">
    <text evidence="4">The sequence shown here is derived from an EMBL/GenBank/DDBJ whole genome shotgun (WGS) entry which is preliminary data.</text>
</comment>
<dbReference type="PANTHER" id="PTHR46558:SF4">
    <property type="entry name" value="DNA-BIDING PHAGE PROTEIN"/>
    <property type="match status" value="1"/>
</dbReference>
<organism evidence="4 5">
    <name type="scientific">Staphylococcus delphini</name>
    <dbReference type="NCBI Taxonomy" id="53344"/>
    <lineage>
        <taxon>Bacteria</taxon>
        <taxon>Bacillati</taxon>
        <taxon>Bacillota</taxon>
        <taxon>Bacilli</taxon>
        <taxon>Bacillales</taxon>
        <taxon>Staphylococcaceae</taxon>
        <taxon>Staphylococcus</taxon>
        <taxon>Staphylococcus intermedius group</taxon>
    </lineage>
</organism>
<evidence type="ECO:0000259" key="3">
    <source>
        <dbReference type="PROSITE" id="PS50943"/>
    </source>
</evidence>
<feature type="transmembrane region" description="Helical" evidence="2">
    <location>
        <begin position="83"/>
        <end position="100"/>
    </location>
</feature>
<feature type="transmembrane region" description="Helical" evidence="2">
    <location>
        <begin position="106"/>
        <end position="124"/>
    </location>
</feature>
<dbReference type="SUPFAM" id="SSF47413">
    <property type="entry name" value="lambda repressor-like DNA-binding domains"/>
    <property type="match status" value="1"/>
</dbReference>